<dbReference type="SUPFAM" id="SSF48225">
    <property type="entry name" value="Seven-hairpin glycosidases"/>
    <property type="match status" value="1"/>
</dbReference>
<keyword evidence="4 9" id="KW-0378">Hydrolase</keyword>
<dbReference type="AlphaFoldDB" id="A0AAV5QV10"/>
<keyword evidence="10" id="KW-0812">Transmembrane</keyword>
<dbReference type="Pfam" id="PF01532">
    <property type="entry name" value="Glyco_hydro_47"/>
    <property type="match status" value="1"/>
</dbReference>
<keyword evidence="5 8" id="KW-1015">Disulfide bond</keyword>
<dbReference type="Gene3D" id="1.50.10.10">
    <property type="match status" value="2"/>
</dbReference>
<feature type="disulfide bond" evidence="8">
    <location>
        <begin position="499"/>
        <end position="528"/>
    </location>
</feature>
<dbReference type="PRINTS" id="PR00747">
    <property type="entry name" value="GLYHDRLASE47"/>
</dbReference>
<proteinExistence type="inferred from homology"/>
<evidence type="ECO:0000256" key="7">
    <source>
        <dbReference type="PIRSR" id="PIRSR601382-2"/>
    </source>
</evidence>
<dbReference type="InterPro" id="IPR036026">
    <property type="entry name" value="Seven-hairpin_glycosidases"/>
</dbReference>
<dbReference type="PANTHER" id="PTHR11742:SF103">
    <property type="entry name" value="ENDOPLASMIC RETICULUM MANNOSIDASE MNL2-RELATED"/>
    <property type="match status" value="1"/>
</dbReference>
<dbReference type="GO" id="GO:0005783">
    <property type="term" value="C:endoplasmic reticulum"/>
    <property type="evidence" value="ECO:0007669"/>
    <property type="project" value="TreeGrafter"/>
</dbReference>
<evidence type="ECO:0000256" key="6">
    <source>
        <dbReference type="PIRSR" id="PIRSR601382-1"/>
    </source>
</evidence>
<dbReference type="RefSeq" id="XP_064855352.1">
    <property type="nucleotide sequence ID" value="XM_064999280.1"/>
</dbReference>
<comment type="caution">
    <text evidence="11">The sequence shown here is derived from an EMBL/GenBank/DDBJ whole genome shotgun (WGS) entry which is preliminary data.</text>
</comment>
<evidence type="ECO:0000256" key="9">
    <source>
        <dbReference type="RuleBase" id="RU361193"/>
    </source>
</evidence>
<feature type="active site" evidence="6">
    <location>
        <position position="715"/>
    </location>
</feature>
<evidence type="ECO:0000256" key="4">
    <source>
        <dbReference type="ARBA" id="ARBA00022801"/>
    </source>
</evidence>
<protein>
    <recommendedName>
        <fullName evidence="9">alpha-1,2-Mannosidase</fullName>
        <ecNumber evidence="9">3.2.1.-</ecNumber>
    </recommendedName>
</protein>
<dbReference type="InterPro" id="IPR012341">
    <property type="entry name" value="6hp_glycosidase-like_sf"/>
</dbReference>
<feature type="active site" evidence="6">
    <location>
        <position position="410"/>
    </location>
</feature>
<evidence type="ECO:0000313" key="11">
    <source>
        <dbReference type="EMBL" id="GMM38356.1"/>
    </source>
</evidence>
<name>A0AAV5QV10_9ASCO</name>
<evidence type="ECO:0000256" key="5">
    <source>
        <dbReference type="ARBA" id="ARBA00023157"/>
    </source>
</evidence>
<evidence type="ECO:0000256" key="3">
    <source>
        <dbReference type="ARBA" id="ARBA00007658"/>
    </source>
</evidence>
<dbReference type="GO" id="GO:0016020">
    <property type="term" value="C:membrane"/>
    <property type="evidence" value="ECO:0007669"/>
    <property type="project" value="InterPro"/>
</dbReference>
<dbReference type="PANTHER" id="PTHR11742">
    <property type="entry name" value="MANNOSYL-OLIGOSACCHARIDE ALPHA-1,2-MANNOSIDASE-RELATED"/>
    <property type="match status" value="1"/>
</dbReference>
<feature type="transmembrane region" description="Helical" evidence="10">
    <location>
        <begin position="16"/>
        <end position="32"/>
    </location>
</feature>
<comment type="pathway">
    <text evidence="2">Protein modification; protein glycosylation.</text>
</comment>
<keyword evidence="10" id="KW-1133">Transmembrane helix</keyword>
<keyword evidence="10" id="KW-0472">Membrane</keyword>
<organism evidence="11 12">
    <name type="scientific">Saccharomycopsis crataegensis</name>
    <dbReference type="NCBI Taxonomy" id="43959"/>
    <lineage>
        <taxon>Eukaryota</taxon>
        <taxon>Fungi</taxon>
        <taxon>Dikarya</taxon>
        <taxon>Ascomycota</taxon>
        <taxon>Saccharomycotina</taxon>
        <taxon>Saccharomycetes</taxon>
        <taxon>Saccharomycopsidaceae</taxon>
        <taxon>Saccharomycopsis</taxon>
    </lineage>
</organism>
<keyword evidence="12" id="KW-1185">Reference proteome</keyword>
<dbReference type="InterPro" id="IPR001382">
    <property type="entry name" value="Glyco_hydro_47"/>
</dbReference>
<evidence type="ECO:0000256" key="1">
    <source>
        <dbReference type="ARBA" id="ARBA00001913"/>
    </source>
</evidence>
<dbReference type="GO" id="GO:0004571">
    <property type="term" value="F:mannosyl-oligosaccharide 1,2-alpha-mannosidase activity"/>
    <property type="evidence" value="ECO:0007669"/>
    <property type="project" value="InterPro"/>
</dbReference>
<evidence type="ECO:0000256" key="10">
    <source>
        <dbReference type="SAM" id="Phobius"/>
    </source>
</evidence>
<dbReference type="GO" id="GO:0036503">
    <property type="term" value="P:ERAD pathway"/>
    <property type="evidence" value="ECO:0007669"/>
    <property type="project" value="UniProtKB-ARBA"/>
</dbReference>
<feature type="binding site" evidence="7">
    <location>
        <position position="809"/>
    </location>
    <ligand>
        <name>Ca(2+)</name>
        <dbReference type="ChEBI" id="CHEBI:29108"/>
    </ligand>
</feature>
<reference evidence="11 12" key="1">
    <citation type="journal article" date="2023" name="Elife">
        <title>Identification of key yeast species and microbe-microbe interactions impacting larval growth of Drosophila in the wild.</title>
        <authorList>
            <person name="Mure A."/>
            <person name="Sugiura Y."/>
            <person name="Maeda R."/>
            <person name="Honda K."/>
            <person name="Sakurai N."/>
            <person name="Takahashi Y."/>
            <person name="Watada M."/>
            <person name="Katoh T."/>
            <person name="Gotoh A."/>
            <person name="Gotoh Y."/>
            <person name="Taniguchi I."/>
            <person name="Nakamura K."/>
            <person name="Hayashi T."/>
            <person name="Katayama T."/>
            <person name="Uemura T."/>
            <person name="Hattori Y."/>
        </authorList>
    </citation>
    <scope>NUCLEOTIDE SEQUENCE [LARGE SCALE GENOMIC DNA]</scope>
    <source>
        <strain evidence="11 12">SC-9</strain>
    </source>
</reference>
<dbReference type="EC" id="3.2.1.-" evidence="9"/>
<dbReference type="EMBL" id="BTFZ01000019">
    <property type="protein sequence ID" value="GMM38356.1"/>
    <property type="molecule type" value="Genomic_DNA"/>
</dbReference>
<keyword evidence="7" id="KW-0479">Metal-binding</keyword>
<evidence type="ECO:0000256" key="2">
    <source>
        <dbReference type="ARBA" id="ARBA00004922"/>
    </source>
</evidence>
<sequence>MSFIAFARVKIRTHKYLLIGSVLLVSLFYVLYENDHYLNPKVINDEISVPHAYSDNEEIEDSTTMDNVQVSSKYPTVGADFGKSRDESDYKISGEDPVSLPRSFHFPPDPQNIFTLPKIDYSKNNYDNIQSKVFEENGGLDDEVKLAKIREMFMKSWKTYKKYAKGYDEVLPLSHQGKNPFVGWAITLIDSLDTLHLMGLTDEWDWAVGQIVQINFRKSLREYIPTFETVIRAFGGLVSAYDLSEDPRLLDKAIECGDMLVGIFDTPNNMPLLYYRWAAKDTKNPKFASIHGSVAEFGTLLLEFTRLGQITGNDTYYHFVHKIVEEVDKFIKEEKFKHPDHILNGLLPTHLDISGCHAVVYPENGLSNDQKDVSKFLPSFANGQKVLCQLVGLKHSPHEKLTYTLGGLSDSYYEYLIKQYHLLNGAVGKYLDMFRYSTSKMTKYMFFKAKLPSILLAESNTVPHLKSDPDDVLFLSEFKTEKPGDKVISEKTWISHLSCFAGGMFGLSSRITGNDEELQIAKKLTNGCYKIYELMELMPEWMIVEHCPEGTTEDDPECQFDVRDKIKRIRMETEGLMESHLSSDYDLLNGIEFNGGYSNRYDNLAEQLPESEVNIGSDGISEEDRLYRDINVDDQNFDQYKLGRNGGKYDTSKIKKFPPKPKPKFQMRFPIVESNLAGEKLTRNKRGDIIWRVGDTFNVPLYANNMDPKFILRPELIESVFYMYRITGDLEWREKGWKMFMNTLKHVSIPEGAAALKDVSHLYLSNGAINKGNAKDSCESFWFAETLKYYYLLFSDKEVWSLDDWVLNTEAHPFRRAAGKK</sequence>
<comment type="cofactor">
    <cofactor evidence="1 7">
        <name>Ca(2+)</name>
        <dbReference type="ChEBI" id="CHEBI:29108"/>
    </cofactor>
</comment>
<evidence type="ECO:0000313" key="12">
    <source>
        <dbReference type="Proteomes" id="UP001360560"/>
    </source>
</evidence>
<accession>A0AAV5QV10</accession>
<feature type="active site" description="Proton donor" evidence="6">
    <location>
        <position position="228"/>
    </location>
</feature>
<dbReference type="GO" id="GO:0005975">
    <property type="term" value="P:carbohydrate metabolic process"/>
    <property type="evidence" value="ECO:0007669"/>
    <property type="project" value="InterPro"/>
</dbReference>
<dbReference type="InterPro" id="IPR050749">
    <property type="entry name" value="Glycosyl_Hydrolase_47"/>
</dbReference>
<dbReference type="GeneID" id="90076345"/>
<dbReference type="Proteomes" id="UP001360560">
    <property type="component" value="Unassembled WGS sequence"/>
</dbReference>
<evidence type="ECO:0000256" key="8">
    <source>
        <dbReference type="PIRSR" id="PIRSR601382-3"/>
    </source>
</evidence>
<comment type="similarity">
    <text evidence="3 9">Belongs to the glycosyl hydrolase 47 family.</text>
</comment>
<keyword evidence="9" id="KW-0326">Glycosidase</keyword>
<feature type="active site" description="Proton donor" evidence="6">
    <location>
        <position position="540"/>
    </location>
</feature>
<gene>
    <name evidence="11" type="ORF">DASC09_056950</name>
</gene>
<dbReference type="GO" id="GO:0005509">
    <property type="term" value="F:calcium ion binding"/>
    <property type="evidence" value="ECO:0007669"/>
    <property type="project" value="InterPro"/>
</dbReference>
<keyword evidence="7" id="KW-0106">Calcium</keyword>